<organism evidence="3 4">
    <name type="scientific">Parelaphostrongylus tenuis</name>
    <name type="common">Meningeal worm</name>
    <dbReference type="NCBI Taxonomy" id="148309"/>
    <lineage>
        <taxon>Eukaryota</taxon>
        <taxon>Metazoa</taxon>
        <taxon>Ecdysozoa</taxon>
        <taxon>Nematoda</taxon>
        <taxon>Chromadorea</taxon>
        <taxon>Rhabditida</taxon>
        <taxon>Rhabditina</taxon>
        <taxon>Rhabditomorpha</taxon>
        <taxon>Strongyloidea</taxon>
        <taxon>Metastrongylidae</taxon>
        <taxon>Parelaphostrongylus</taxon>
    </lineage>
</organism>
<dbReference type="InterPro" id="IPR000164">
    <property type="entry name" value="Histone_H3/CENP-A"/>
</dbReference>
<sequence>MALQEATEIYLSCLFEDTNLAAIHVRRITIMPKDMQLVRKLRGDYGERLLNTPTNTCNVKTVTRDLCGQINPALKKT</sequence>
<dbReference type="GO" id="GO:0000786">
    <property type="term" value="C:nucleosome"/>
    <property type="evidence" value="ECO:0007669"/>
    <property type="project" value="InterPro"/>
</dbReference>
<evidence type="ECO:0000313" key="4">
    <source>
        <dbReference type="Proteomes" id="UP001196413"/>
    </source>
</evidence>
<proteinExistence type="inferred from homology"/>
<keyword evidence="4" id="KW-1185">Reference proteome</keyword>
<dbReference type="AlphaFoldDB" id="A0AAD5QLX3"/>
<dbReference type="SUPFAM" id="SSF47113">
    <property type="entry name" value="Histone-fold"/>
    <property type="match status" value="1"/>
</dbReference>
<evidence type="ECO:0000259" key="2">
    <source>
        <dbReference type="Pfam" id="PF00125"/>
    </source>
</evidence>
<gene>
    <name evidence="3" type="primary">HIST2H3D_1</name>
    <name evidence="3" type="ORF">KIN20_010590</name>
</gene>
<feature type="domain" description="Core Histone H2A/H2B/H3" evidence="2">
    <location>
        <begin position="2"/>
        <end position="41"/>
    </location>
</feature>
<evidence type="ECO:0000256" key="1">
    <source>
        <dbReference type="ARBA" id="ARBA00010343"/>
    </source>
</evidence>
<evidence type="ECO:0000313" key="3">
    <source>
        <dbReference type="EMBL" id="KAJ1353830.1"/>
    </source>
</evidence>
<protein>
    <submittedName>
        <fullName evidence="3">Histone H3.2</fullName>
    </submittedName>
</protein>
<dbReference type="GO" id="GO:0030527">
    <property type="term" value="F:structural constituent of chromatin"/>
    <property type="evidence" value="ECO:0007669"/>
    <property type="project" value="InterPro"/>
</dbReference>
<comment type="caution">
    <text evidence="3">The sequence shown here is derived from an EMBL/GenBank/DDBJ whole genome shotgun (WGS) entry which is preliminary data.</text>
</comment>
<dbReference type="Gene3D" id="1.10.20.10">
    <property type="entry name" value="Histone, subunit A"/>
    <property type="match status" value="1"/>
</dbReference>
<dbReference type="Proteomes" id="UP001196413">
    <property type="component" value="Unassembled WGS sequence"/>
</dbReference>
<dbReference type="GO" id="GO:0003677">
    <property type="term" value="F:DNA binding"/>
    <property type="evidence" value="ECO:0007669"/>
    <property type="project" value="InterPro"/>
</dbReference>
<comment type="similarity">
    <text evidence="1">Belongs to the histone H3 family.</text>
</comment>
<reference evidence="3" key="1">
    <citation type="submission" date="2021-06" db="EMBL/GenBank/DDBJ databases">
        <title>Parelaphostrongylus tenuis whole genome reference sequence.</title>
        <authorList>
            <person name="Garwood T.J."/>
            <person name="Larsen P.A."/>
            <person name="Fountain-Jones N.M."/>
            <person name="Garbe J.R."/>
            <person name="Macchietto M.G."/>
            <person name="Kania S.A."/>
            <person name="Gerhold R.W."/>
            <person name="Richards J.E."/>
            <person name="Wolf T.M."/>
        </authorList>
    </citation>
    <scope>NUCLEOTIDE SEQUENCE</scope>
    <source>
        <strain evidence="3">MNPRO001-30</strain>
        <tissue evidence="3">Meninges</tissue>
    </source>
</reference>
<dbReference type="Pfam" id="PF00125">
    <property type="entry name" value="Histone"/>
    <property type="match status" value="1"/>
</dbReference>
<dbReference type="GO" id="GO:0046982">
    <property type="term" value="F:protein heterodimerization activity"/>
    <property type="evidence" value="ECO:0007669"/>
    <property type="project" value="InterPro"/>
</dbReference>
<dbReference type="InterPro" id="IPR007125">
    <property type="entry name" value="H2A/H2B/H3"/>
</dbReference>
<dbReference type="InterPro" id="IPR009072">
    <property type="entry name" value="Histone-fold"/>
</dbReference>
<accession>A0AAD5QLX3</accession>
<dbReference type="EMBL" id="JAHQIW010001860">
    <property type="protein sequence ID" value="KAJ1353830.1"/>
    <property type="molecule type" value="Genomic_DNA"/>
</dbReference>
<dbReference type="PANTHER" id="PTHR11426">
    <property type="entry name" value="HISTONE H3"/>
    <property type="match status" value="1"/>
</dbReference>
<dbReference type="PRINTS" id="PR00622">
    <property type="entry name" value="HISTONEH3"/>
</dbReference>
<name>A0AAD5QLX3_PARTN</name>